<organism evidence="1 2">
    <name type="scientific">Eimeria tenella</name>
    <name type="common">Coccidian parasite</name>
    <dbReference type="NCBI Taxonomy" id="5802"/>
    <lineage>
        <taxon>Eukaryota</taxon>
        <taxon>Sar</taxon>
        <taxon>Alveolata</taxon>
        <taxon>Apicomplexa</taxon>
        <taxon>Conoidasida</taxon>
        <taxon>Coccidia</taxon>
        <taxon>Eucoccidiorida</taxon>
        <taxon>Eimeriorina</taxon>
        <taxon>Eimeriidae</taxon>
        <taxon>Eimeria</taxon>
    </lineage>
</organism>
<evidence type="ECO:0000313" key="1">
    <source>
        <dbReference type="EMBL" id="CDJ44797.1"/>
    </source>
</evidence>
<accession>U6L315</accession>
<dbReference type="AlphaFoldDB" id="U6L315"/>
<dbReference type="EMBL" id="HG677655">
    <property type="protein sequence ID" value="CDJ44797.1"/>
    <property type="molecule type" value="Genomic_DNA"/>
</dbReference>
<evidence type="ECO:0000313" key="2">
    <source>
        <dbReference type="Proteomes" id="UP000030747"/>
    </source>
</evidence>
<gene>
    <name evidence="1" type="ORF">ETH_00037880</name>
</gene>
<keyword evidence="2" id="KW-1185">Reference proteome</keyword>
<proteinExistence type="predicted"/>
<sequence>MILIKHLAARTESSSSSGSSSSALCVRRSKKILYLDSLRSDEDAVK</sequence>
<dbReference type="Proteomes" id="UP000030747">
    <property type="component" value="Unassembled WGS sequence"/>
</dbReference>
<reference evidence="1" key="2">
    <citation type="submission" date="2013-10" db="EMBL/GenBank/DDBJ databases">
        <authorList>
            <person name="Aslett M."/>
        </authorList>
    </citation>
    <scope>NUCLEOTIDE SEQUENCE [LARGE SCALE GENOMIC DNA]</scope>
    <source>
        <strain evidence="1">Houghton</strain>
    </source>
</reference>
<reference evidence="1" key="1">
    <citation type="submission" date="2013-10" db="EMBL/GenBank/DDBJ databases">
        <title>Genomic analysis of the causative agents of coccidiosis in chickens.</title>
        <authorList>
            <person name="Reid A.J."/>
            <person name="Blake D."/>
            <person name="Billington K."/>
            <person name="Browne H."/>
            <person name="Dunn M."/>
            <person name="Hung S."/>
            <person name="Kawahara F."/>
            <person name="Miranda-Saavedra D."/>
            <person name="Mourier T."/>
            <person name="Nagra H."/>
            <person name="Otto T.D."/>
            <person name="Rawlings N."/>
            <person name="Sanchez A."/>
            <person name="Sanders M."/>
            <person name="Subramaniam C."/>
            <person name="Tay Y."/>
            <person name="Dear P."/>
            <person name="Doerig C."/>
            <person name="Gruber A."/>
            <person name="Parkinson J."/>
            <person name="Shirley M."/>
            <person name="Wan K.L."/>
            <person name="Berriman M."/>
            <person name="Tomley F."/>
            <person name="Pain A."/>
        </authorList>
    </citation>
    <scope>NUCLEOTIDE SEQUENCE [LARGE SCALE GENOMIC DNA]</scope>
    <source>
        <strain evidence="1">Houghton</strain>
    </source>
</reference>
<protein>
    <submittedName>
        <fullName evidence="1">Uncharacterized protein</fullName>
    </submittedName>
</protein>
<dbReference type="GeneID" id="25256617"/>
<dbReference type="RefSeq" id="XP_013235545.1">
    <property type="nucleotide sequence ID" value="XM_013380091.1"/>
</dbReference>
<name>U6L315_EIMTE</name>